<dbReference type="InterPro" id="IPR015500">
    <property type="entry name" value="Peptidase_S8_subtilisin-rel"/>
</dbReference>
<feature type="active site" description="Charge relay system" evidence="5">
    <location>
        <position position="553"/>
    </location>
</feature>
<dbReference type="PROSITE" id="PS00138">
    <property type="entry name" value="SUBTILASE_SER"/>
    <property type="match status" value="1"/>
</dbReference>
<dbReference type="GO" id="GO:0006508">
    <property type="term" value="P:proteolysis"/>
    <property type="evidence" value="ECO:0007669"/>
    <property type="project" value="UniProtKB-KW"/>
</dbReference>
<dbReference type="PRINTS" id="PR00723">
    <property type="entry name" value="SUBTILISIN"/>
</dbReference>
<dbReference type="RefSeq" id="WP_092785553.1">
    <property type="nucleotide sequence ID" value="NZ_FOGI01000014.1"/>
</dbReference>
<keyword evidence="8" id="KW-0732">Signal</keyword>
<name>A0A1H9XFY9_9PSEU</name>
<comment type="similarity">
    <text evidence="1 5 6">Belongs to the peptidase S8 family.</text>
</comment>
<evidence type="ECO:0000256" key="1">
    <source>
        <dbReference type="ARBA" id="ARBA00011073"/>
    </source>
</evidence>
<dbReference type="GO" id="GO:0004252">
    <property type="term" value="F:serine-type endopeptidase activity"/>
    <property type="evidence" value="ECO:0007669"/>
    <property type="project" value="UniProtKB-UniRule"/>
</dbReference>
<reference evidence="11" key="1">
    <citation type="submission" date="2016-10" db="EMBL/GenBank/DDBJ databases">
        <authorList>
            <person name="Varghese N."/>
            <person name="Submissions S."/>
        </authorList>
    </citation>
    <scope>NUCLEOTIDE SEQUENCE [LARGE SCALE GENOMIC DNA]</scope>
    <source>
        <strain evidence="11">DSM 44260</strain>
    </source>
</reference>
<dbReference type="PANTHER" id="PTHR43806">
    <property type="entry name" value="PEPTIDASE S8"/>
    <property type="match status" value="1"/>
</dbReference>
<keyword evidence="4 5" id="KW-0720">Serine protease</keyword>
<dbReference type="PROSITE" id="PS00136">
    <property type="entry name" value="SUBTILASE_ASP"/>
    <property type="match status" value="1"/>
</dbReference>
<dbReference type="STRING" id="155974.SAMN04487818_114193"/>
<dbReference type="InterPro" id="IPR050131">
    <property type="entry name" value="Peptidase_S8_subtilisin-like"/>
</dbReference>
<dbReference type="InterPro" id="IPR023827">
    <property type="entry name" value="Peptidase_S8_Asp-AS"/>
</dbReference>
<dbReference type="Gene3D" id="3.40.50.200">
    <property type="entry name" value="Peptidase S8/S53 domain"/>
    <property type="match status" value="2"/>
</dbReference>
<sequence>MIQPPRRRRGRIALGMAFTTAVAGAVLTTIPTANAAPVQVPTEDGPGIGKHDQELLTKAQQAGEKTVKVLIATKDGDAARHVDELTKAGAKVEYREDEIGYVRAEVAVDKVVKLAKLPGVQALDLDENIALDDPRPNGQVDPTPQPAPGSSTPRVNPYMPIGDTNAAQFVNEHPTWDGRGTTVAIVDSGIDLDHPSLNKTSTGERKISDWVTYTDPTFTDGVNNDDDPTWIQMSTPTTGPENGLPGESGALRYGVFNERDARLGGELGNDVNRDGNPAGSSGLFGVLWNPATGTVWVDTNQNKNFGDDQALTDYKVKYDIGYFGKDNPATPVKESLPYVVQTDVANNVVNIGIVSGAHGSHVAGIVAGNRLFGGTVNGAAPGAKLVSVRVCLFITGCTNHALLEGMIYSARDAGADVINMSIGGLPPLNDANNARAELYDRLIDTYNVQMFISAGNSGAGLNTVGDPSVATKVLSVGSYITKETWKSNYGSDLGRAESLHGFSSRGPREDGGFKPDIIAPGSAISTVPTWQAGQPVPGTYTLPPGYAQFNGTSMASPQAAGAAALLVSAAKAKNVSHTAAQIRTAFRSTARFVDGLGAYEQGNGLIDTKKAWALLKDNPKITDISATVPVNTVLSPLLKTPGVGTGIYDREGVKAGDRYTRTYTFKRTTGSDYPVTYQAKWVGNDGTFSSLPVITLPKNSAVKYTVTINPRSAGIHSAILNLDSPLTSGIEAQTLNTVVAAEDFTSANGFSVRKGGQLGRNEVAKFYYRVPANTPAFKVDLQGGGTGAGAGQLRFLRFHPYGYSIEANASTNCYNPPVAGCDAGSPTSRTITNPQAGVWEVVVEARRTSDTAFAPFTLTTSVLGASVTPNPDTIASATKGTPVARSYTLKNLFGSFTGKANGTALGSAKLGQQSIAEGENKQFAVVVPAGSTSLRAKIGKTSDVAADLDLAVYNCSSGSCVLAGQQADGDSEEEVTIANPAAGTWIVLVQGYAVPAGTTTYDYLDVFANPAFGSVAITDANAVRAAGAQWTVSGSVTANQAPAAGRVLLGNVEVRNDTNVLIGTGDVVVQAVS</sequence>
<feature type="chain" id="PRO_5011492062" evidence="8">
    <location>
        <begin position="36"/>
        <end position="1073"/>
    </location>
</feature>
<dbReference type="InterPro" id="IPR036852">
    <property type="entry name" value="Peptidase_S8/S53_dom_sf"/>
</dbReference>
<evidence type="ECO:0000256" key="8">
    <source>
        <dbReference type="SAM" id="SignalP"/>
    </source>
</evidence>
<dbReference type="EMBL" id="FOGI01000014">
    <property type="protein sequence ID" value="SES44573.1"/>
    <property type="molecule type" value="Genomic_DNA"/>
</dbReference>
<dbReference type="PROSITE" id="PS00137">
    <property type="entry name" value="SUBTILASE_HIS"/>
    <property type="match status" value="1"/>
</dbReference>
<evidence type="ECO:0000313" key="10">
    <source>
        <dbReference type="EMBL" id="SES44573.1"/>
    </source>
</evidence>
<dbReference type="PROSITE" id="PS51892">
    <property type="entry name" value="SUBTILASE"/>
    <property type="match status" value="1"/>
</dbReference>
<dbReference type="InterPro" id="IPR000209">
    <property type="entry name" value="Peptidase_S8/S53_dom"/>
</dbReference>
<accession>A0A1H9XFY9</accession>
<keyword evidence="2 5" id="KW-0645">Protease</keyword>
<dbReference type="Proteomes" id="UP000199051">
    <property type="component" value="Unassembled WGS sequence"/>
</dbReference>
<gene>
    <name evidence="10" type="ORF">SAMN04487818_114193</name>
</gene>
<feature type="active site" description="Charge relay system" evidence="5">
    <location>
        <position position="187"/>
    </location>
</feature>
<keyword evidence="11" id="KW-1185">Reference proteome</keyword>
<dbReference type="Gene3D" id="2.60.120.380">
    <property type="match status" value="1"/>
</dbReference>
<feature type="active site" description="Charge relay system" evidence="5">
    <location>
        <position position="358"/>
    </location>
</feature>
<feature type="region of interest" description="Disordered" evidence="7">
    <location>
        <begin position="129"/>
        <end position="155"/>
    </location>
</feature>
<evidence type="ECO:0000256" key="7">
    <source>
        <dbReference type="SAM" id="MobiDB-lite"/>
    </source>
</evidence>
<dbReference type="InterPro" id="IPR023828">
    <property type="entry name" value="Peptidase_S8_Ser-AS"/>
</dbReference>
<dbReference type="Pfam" id="PF00082">
    <property type="entry name" value="Peptidase_S8"/>
    <property type="match status" value="1"/>
</dbReference>
<proteinExistence type="inferred from homology"/>
<dbReference type="PANTHER" id="PTHR43806:SF11">
    <property type="entry name" value="CEREVISIN-RELATED"/>
    <property type="match status" value="1"/>
</dbReference>
<evidence type="ECO:0000256" key="2">
    <source>
        <dbReference type="ARBA" id="ARBA00022670"/>
    </source>
</evidence>
<organism evidence="10 11">
    <name type="scientific">Actinokineospora terrae</name>
    <dbReference type="NCBI Taxonomy" id="155974"/>
    <lineage>
        <taxon>Bacteria</taxon>
        <taxon>Bacillati</taxon>
        <taxon>Actinomycetota</taxon>
        <taxon>Actinomycetes</taxon>
        <taxon>Pseudonocardiales</taxon>
        <taxon>Pseudonocardiaceae</taxon>
        <taxon>Actinokineospora</taxon>
    </lineage>
</organism>
<dbReference type="InterPro" id="IPR022398">
    <property type="entry name" value="Peptidase_S8_His-AS"/>
</dbReference>
<dbReference type="AlphaFoldDB" id="A0A1H9XFY9"/>
<evidence type="ECO:0000256" key="6">
    <source>
        <dbReference type="RuleBase" id="RU003355"/>
    </source>
</evidence>
<feature type="signal peptide" evidence="8">
    <location>
        <begin position="1"/>
        <end position="35"/>
    </location>
</feature>
<evidence type="ECO:0000313" key="11">
    <source>
        <dbReference type="Proteomes" id="UP000199051"/>
    </source>
</evidence>
<keyword evidence="3 5" id="KW-0378">Hydrolase</keyword>
<evidence type="ECO:0000256" key="4">
    <source>
        <dbReference type="ARBA" id="ARBA00022825"/>
    </source>
</evidence>
<dbReference type="SUPFAM" id="SSF52743">
    <property type="entry name" value="Subtilisin-like"/>
    <property type="match status" value="1"/>
</dbReference>
<feature type="domain" description="Peptidase S8/S53" evidence="9">
    <location>
        <begin position="178"/>
        <end position="604"/>
    </location>
</feature>
<evidence type="ECO:0000256" key="5">
    <source>
        <dbReference type="PROSITE-ProRule" id="PRU01240"/>
    </source>
</evidence>
<protein>
    <submittedName>
        <fullName evidence="10">Subtilase family protein</fullName>
    </submittedName>
</protein>
<evidence type="ECO:0000259" key="9">
    <source>
        <dbReference type="Pfam" id="PF00082"/>
    </source>
</evidence>
<evidence type="ECO:0000256" key="3">
    <source>
        <dbReference type="ARBA" id="ARBA00022801"/>
    </source>
</evidence>